<dbReference type="EMBL" id="MU274901">
    <property type="protein sequence ID" value="KAI0094032.1"/>
    <property type="molecule type" value="Genomic_DNA"/>
</dbReference>
<gene>
    <name evidence="1" type="ORF">BDY19DRAFT_989549</name>
</gene>
<proteinExistence type="predicted"/>
<evidence type="ECO:0000313" key="2">
    <source>
        <dbReference type="Proteomes" id="UP001055072"/>
    </source>
</evidence>
<evidence type="ECO:0000313" key="1">
    <source>
        <dbReference type="EMBL" id="KAI0094032.1"/>
    </source>
</evidence>
<name>A0ACB8UI31_9APHY</name>
<accession>A0ACB8UI31</accession>
<keyword evidence="2" id="KW-1185">Reference proteome</keyword>
<sequence length="194" mass="20426">MSNAEETVAADAVIFPNWASFSIKGRQSTRSACPHYKGVPPHGAGGDDKQQDMDAPAISYLKGKGVKYVISANAIELTPVQKSDLQKAGIGYLWVPVPDFGAPDIAKFKKAHDGYVANKSGVHFYCGWGNGRSGTYITGVEILEGVYPSHKPTRADYDRNKTGTGATELEGMRGIGLAPNEGVSMSDGGGSSSA</sequence>
<protein>
    <submittedName>
        <fullName evidence="1">Uncharacterized protein</fullName>
    </submittedName>
</protein>
<organism evidence="1 2">
    <name type="scientific">Irpex rosettiformis</name>
    <dbReference type="NCBI Taxonomy" id="378272"/>
    <lineage>
        <taxon>Eukaryota</taxon>
        <taxon>Fungi</taxon>
        <taxon>Dikarya</taxon>
        <taxon>Basidiomycota</taxon>
        <taxon>Agaricomycotina</taxon>
        <taxon>Agaricomycetes</taxon>
        <taxon>Polyporales</taxon>
        <taxon>Irpicaceae</taxon>
        <taxon>Irpex</taxon>
    </lineage>
</organism>
<reference evidence="1" key="1">
    <citation type="journal article" date="2021" name="Environ. Microbiol.">
        <title>Gene family expansions and transcriptome signatures uncover fungal adaptations to wood decay.</title>
        <authorList>
            <person name="Hage H."/>
            <person name="Miyauchi S."/>
            <person name="Viragh M."/>
            <person name="Drula E."/>
            <person name="Min B."/>
            <person name="Chaduli D."/>
            <person name="Navarro D."/>
            <person name="Favel A."/>
            <person name="Norest M."/>
            <person name="Lesage-Meessen L."/>
            <person name="Balint B."/>
            <person name="Merenyi Z."/>
            <person name="de Eugenio L."/>
            <person name="Morin E."/>
            <person name="Martinez A.T."/>
            <person name="Baldrian P."/>
            <person name="Stursova M."/>
            <person name="Martinez M.J."/>
            <person name="Novotny C."/>
            <person name="Magnuson J.K."/>
            <person name="Spatafora J.W."/>
            <person name="Maurice S."/>
            <person name="Pangilinan J."/>
            <person name="Andreopoulos W."/>
            <person name="LaButti K."/>
            <person name="Hundley H."/>
            <person name="Na H."/>
            <person name="Kuo A."/>
            <person name="Barry K."/>
            <person name="Lipzen A."/>
            <person name="Henrissat B."/>
            <person name="Riley R."/>
            <person name="Ahrendt S."/>
            <person name="Nagy L.G."/>
            <person name="Grigoriev I.V."/>
            <person name="Martin F."/>
            <person name="Rosso M.N."/>
        </authorList>
    </citation>
    <scope>NUCLEOTIDE SEQUENCE</scope>
    <source>
        <strain evidence="1">CBS 384.51</strain>
    </source>
</reference>
<dbReference type="Proteomes" id="UP001055072">
    <property type="component" value="Unassembled WGS sequence"/>
</dbReference>
<comment type="caution">
    <text evidence="1">The sequence shown here is derived from an EMBL/GenBank/DDBJ whole genome shotgun (WGS) entry which is preliminary data.</text>
</comment>